<gene>
    <name evidence="2" type="ORF">EZS28_049197</name>
</gene>
<proteinExistence type="predicted"/>
<feature type="region of interest" description="Disordered" evidence="1">
    <location>
        <begin position="42"/>
        <end position="66"/>
    </location>
</feature>
<dbReference type="Proteomes" id="UP000324800">
    <property type="component" value="Unassembled WGS sequence"/>
</dbReference>
<evidence type="ECO:0000313" key="3">
    <source>
        <dbReference type="Proteomes" id="UP000324800"/>
    </source>
</evidence>
<dbReference type="AlphaFoldDB" id="A0A5J4TA65"/>
<accession>A0A5J4TA65</accession>
<reference evidence="2 3" key="1">
    <citation type="submission" date="2019-03" db="EMBL/GenBank/DDBJ databases">
        <title>Single cell metagenomics reveals metabolic interactions within the superorganism composed of flagellate Streblomastix strix and complex community of Bacteroidetes bacteria on its surface.</title>
        <authorList>
            <person name="Treitli S.C."/>
            <person name="Kolisko M."/>
            <person name="Husnik F."/>
            <person name="Keeling P."/>
            <person name="Hampl V."/>
        </authorList>
    </citation>
    <scope>NUCLEOTIDE SEQUENCE [LARGE SCALE GENOMIC DNA]</scope>
    <source>
        <strain evidence="2">ST1C</strain>
    </source>
</reference>
<evidence type="ECO:0000313" key="2">
    <source>
        <dbReference type="EMBL" id="KAA6355276.1"/>
    </source>
</evidence>
<dbReference type="EMBL" id="SNRW01034875">
    <property type="protein sequence ID" value="KAA6355276.1"/>
    <property type="molecule type" value="Genomic_DNA"/>
</dbReference>
<sequence>MLSCFMDFAESTVPLKAVGVSNVKQGQDNYVHEFVSLPVVPTQNASPETSQKSLNMMNINRIRVMK</sequence>
<comment type="caution">
    <text evidence="2">The sequence shown here is derived from an EMBL/GenBank/DDBJ whole genome shotgun (WGS) entry which is preliminary data.</text>
</comment>
<protein>
    <submittedName>
        <fullName evidence="2">Uncharacterized protein</fullName>
    </submittedName>
</protein>
<evidence type="ECO:0000256" key="1">
    <source>
        <dbReference type="SAM" id="MobiDB-lite"/>
    </source>
</evidence>
<name>A0A5J4TA65_9EUKA</name>
<feature type="compositionally biased region" description="Polar residues" evidence="1">
    <location>
        <begin position="42"/>
        <end position="58"/>
    </location>
</feature>
<organism evidence="2 3">
    <name type="scientific">Streblomastix strix</name>
    <dbReference type="NCBI Taxonomy" id="222440"/>
    <lineage>
        <taxon>Eukaryota</taxon>
        <taxon>Metamonada</taxon>
        <taxon>Preaxostyla</taxon>
        <taxon>Oxymonadida</taxon>
        <taxon>Streblomastigidae</taxon>
        <taxon>Streblomastix</taxon>
    </lineage>
</organism>